<feature type="domain" description="Tudor" evidence="2">
    <location>
        <begin position="504"/>
        <end position="564"/>
    </location>
</feature>
<dbReference type="FunFam" id="2.30.30.140:FF:000018">
    <property type="entry name" value="Serine/threonine-protein kinase 31"/>
    <property type="match status" value="2"/>
</dbReference>
<comment type="caution">
    <text evidence="3">The sequence shown here is derived from an EMBL/GenBank/DDBJ whole genome shotgun (WGS) entry which is preliminary data.</text>
</comment>
<sequence length="781" mass="89127">MSFCPRLEAILSAANNTSAVYNVDSGIEESSISTSPTVAVLSNNIPNKKPADQSKKATIPYQTIGGGRKFEGAYVSHVDHPSSIFVQLPKYGRQFQNLHQTMNAYYRNSEFNPSVRYRRGDFCVAKYSKDGEYYRARIGKIDMKKDGLEKYCVIYVDFGNSEWTLHDNIRILRQEFSLLEAQAIPCSLDRISPIMDANGKYSWQTDVGQGSARYLISLLDSYNNTVTVTFLQKDVPSWHLNIVILHVRDGPFKERVFICILYPLKKMSFFSVRSEEFQRARCKTSLARSVDGVLAIAPRLIRPIQTGNNSTIGNWNDDEKIVDTSQKPKTHQSSLAECIPERPSTAVFEIIDQYESSTISNHSTETKSKIISDYSFSTRQCENISQCDSGRLSSQTLNDQNLRKKTATNTTATTDSGRATEIDSQATTSSQLVEQYEQFIEEPICIAYQLIEPYQQFNSAFVSHIDHPTSIFIQLPKTGIKFQELHQKMNYHYRTYEKETIPTLLKAGDFCIAIYSKDSEYYRARILKVNQENRIYCIVFVDFGNSEWTLHDNIRILREEFSLLEAQAIPCSLNRIIPCQMSADDIKLNLKNKWHSQVGKECTEKLKELVLEKQVIVTFLPKESGYDWPLHIIEINIPKRPDYFFKDIGLYLENTVYAKYSGSNRVFREELFPKFGQTPFEKYLYGLPANRKTIILRDCSIKSSLLEKTKTTTHHHSSRSIIKNSPITTSSFSSSDMSDCHSQCSSSTITFYSHQNARFPLRTQSSILSPPSSTTISPKQA</sequence>
<proteinExistence type="predicted"/>
<dbReference type="SUPFAM" id="SSF63748">
    <property type="entry name" value="Tudor/PWWP/MBT"/>
    <property type="match status" value="2"/>
</dbReference>
<evidence type="ECO:0000313" key="5">
    <source>
        <dbReference type="Proteomes" id="UP000677228"/>
    </source>
</evidence>
<dbReference type="EMBL" id="CAJOBA010000375">
    <property type="protein sequence ID" value="CAF3527131.1"/>
    <property type="molecule type" value="Genomic_DNA"/>
</dbReference>
<dbReference type="Pfam" id="PF00567">
    <property type="entry name" value="TUDOR"/>
    <property type="match status" value="2"/>
</dbReference>
<dbReference type="Proteomes" id="UP000682733">
    <property type="component" value="Unassembled WGS sequence"/>
</dbReference>
<accession>A0A8S2CS03</accession>
<organism evidence="3 5">
    <name type="scientific">Didymodactylos carnosus</name>
    <dbReference type="NCBI Taxonomy" id="1234261"/>
    <lineage>
        <taxon>Eukaryota</taxon>
        <taxon>Metazoa</taxon>
        <taxon>Spiralia</taxon>
        <taxon>Gnathifera</taxon>
        <taxon>Rotifera</taxon>
        <taxon>Eurotatoria</taxon>
        <taxon>Bdelloidea</taxon>
        <taxon>Philodinida</taxon>
        <taxon>Philodinidae</taxon>
        <taxon>Didymodactylos</taxon>
    </lineage>
</organism>
<evidence type="ECO:0000256" key="1">
    <source>
        <dbReference type="SAM" id="MobiDB-lite"/>
    </source>
</evidence>
<dbReference type="AlphaFoldDB" id="A0A8S2CS03"/>
<dbReference type="PANTHER" id="PTHR22948:SF29">
    <property type="entry name" value="FI02030P-RELATED"/>
    <property type="match status" value="1"/>
</dbReference>
<reference evidence="3" key="1">
    <citation type="submission" date="2021-02" db="EMBL/GenBank/DDBJ databases">
        <authorList>
            <person name="Nowell W R."/>
        </authorList>
    </citation>
    <scope>NUCLEOTIDE SEQUENCE</scope>
</reference>
<dbReference type="InterPro" id="IPR002999">
    <property type="entry name" value="Tudor"/>
</dbReference>
<feature type="region of interest" description="Disordered" evidence="1">
    <location>
        <begin position="398"/>
        <end position="427"/>
    </location>
</feature>
<gene>
    <name evidence="3" type="ORF">OVA965_LOCUS1883</name>
    <name evidence="4" type="ORF">TMI583_LOCUS1883</name>
</gene>
<dbReference type="PROSITE" id="PS50304">
    <property type="entry name" value="TUDOR"/>
    <property type="match status" value="2"/>
</dbReference>
<name>A0A8S2CS03_9BILA</name>
<evidence type="ECO:0000313" key="3">
    <source>
        <dbReference type="EMBL" id="CAF0748782.1"/>
    </source>
</evidence>
<dbReference type="Gene3D" id="2.30.30.140">
    <property type="match status" value="2"/>
</dbReference>
<dbReference type="PANTHER" id="PTHR22948">
    <property type="entry name" value="TUDOR DOMAIN CONTAINING PROTEIN"/>
    <property type="match status" value="1"/>
</dbReference>
<dbReference type="SMART" id="SM00333">
    <property type="entry name" value="TUDOR"/>
    <property type="match status" value="2"/>
</dbReference>
<dbReference type="InterPro" id="IPR050621">
    <property type="entry name" value="Tudor_domain_containing"/>
</dbReference>
<dbReference type="Proteomes" id="UP000677228">
    <property type="component" value="Unassembled WGS sequence"/>
</dbReference>
<evidence type="ECO:0000313" key="4">
    <source>
        <dbReference type="EMBL" id="CAF3527131.1"/>
    </source>
</evidence>
<protein>
    <recommendedName>
        <fullName evidence="2">Tudor domain-containing protein</fullName>
    </recommendedName>
</protein>
<feature type="domain" description="Tudor" evidence="2">
    <location>
        <begin position="116"/>
        <end position="179"/>
    </location>
</feature>
<dbReference type="EMBL" id="CAJNOK010000375">
    <property type="protein sequence ID" value="CAF0748782.1"/>
    <property type="molecule type" value="Genomic_DNA"/>
</dbReference>
<evidence type="ECO:0000259" key="2">
    <source>
        <dbReference type="PROSITE" id="PS50304"/>
    </source>
</evidence>